<dbReference type="InterPro" id="IPR027417">
    <property type="entry name" value="P-loop_NTPase"/>
</dbReference>
<comment type="caution">
    <text evidence="1">The sequence shown here is derived from an EMBL/GenBank/DDBJ whole genome shotgun (WGS) entry which is preliminary data.</text>
</comment>
<dbReference type="Proteomes" id="UP000194664">
    <property type="component" value="Unassembled WGS sequence"/>
</dbReference>
<dbReference type="GO" id="GO:0006261">
    <property type="term" value="P:DNA-templated DNA replication"/>
    <property type="evidence" value="ECO:0007669"/>
    <property type="project" value="TreeGrafter"/>
</dbReference>
<dbReference type="RefSeq" id="WP_086450084.1">
    <property type="nucleotide sequence ID" value="NZ_MSPP01000001.1"/>
</dbReference>
<dbReference type="InterPro" id="IPR050238">
    <property type="entry name" value="DNA_Rep/Repair_Clamp_Loader"/>
</dbReference>
<dbReference type="GO" id="GO:0009360">
    <property type="term" value="C:DNA polymerase III complex"/>
    <property type="evidence" value="ECO:0007669"/>
    <property type="project" value="TreeGrafter"/>
</dbReference>
<dbReference type="Pfam" id="PF13177">
    <property type="entry name" value="DNA_pol3_delta2"/>
    <property type="match status" value="1"/>
</dbReference>
<dbReference type="PANTHER" id="PTHR11669">
    <property type="entry name" value="REPLICATION FACTOR C / DNA POLYMERASE III GAMMA-TAU SUBUNIT"/>
    <property type="match status" value="1"/>
</dbReference>
<dbReference type="OrthoDB" id="9811073at2"/>
<protein>
    <submittedName>
        <fullName evidence="1">DNA polymerase III subunit delta</fullName>
    </submittedName>
</protein>
<proteinExistence type="predicted"/>
<dbReference type="SUPFAM" id="SSF52540">
    <property type="entry name" value="P-loop containing nucleoside triphosphate hydrolases"/>
    <property type="match status" value="1"/>
</dbReference>
<dbReference type="Gene3D" id="3.40.50.300">
    <property type="entry name" value="P-loop containing nucleotide triphosphate hydrolases"/>
    <property type="match status" value="1"/>
</dbReference>
<evidence type="ECO:0000313" key="2">
    <source>
        <dbReference type="Proteomes" id="UP000194664"/>
    </source>
</evidence>
<keyword evidence="2" id="KW-1185">Reference proteome</keyword>
<dbReference type="NCBIfam" id="NF005677">
    <property type="entry name" value="PRK07471.1"/>
    <property type="match status" value="1"/>
</dbReference>
<organism evidence="1 2">
    <name type="scientific">Marivivens niveibacter</name>
    <dbReference type="NCBI Taxonomy" id="1930667"/>
    <lineage>
        <taxon>Bacteria</taxon>
        <taxon>Pseudomonadati</taxon>
        <taxon>Pseudomonadota</taxon>
        <taxon>Alphaproteobacteria</taxon>
        <taxon>Rhodobacterales</taxon>
        <taxon>Paracoccaceae</taxon>
        <taxon>Marivivens group</taxon>
        <taxon>Marivivens</taxon>
    </lineage>
</organism>
<evidence type="ECO:0000313" key="1">
    <source>
        <dbReference type="EMBL" id="OUD10431.1"/>
    </source>
</evidence>
<sequence length="376" mass="41047">MSDDALPEPDRIEGAPHPRETARLIGQSRAEEAFLEAYNSGRLHSGWMITGPKGIGKATLAYKIAAFLLAENPDGNAGLFGDAPPLPTTLDIGEEHPDLRLIRAGSHPRLTIVRRPVDEKTGKLKTEITADPVRDLKKFFHMSSTDGGRRVVIVDAADEMNVTAANSILKELEEPPARTTILLLSHQPSKLLPTIRSRCRELRCTTLNADDMNDALAQADIHVDETESLATLSGGSVGEAIRLINHDGLQLYRELVHLFDRLPTVDRSAALKLAESCTGKTAEVRFEMALDLIDLFLARTARAGLLGEPHSQGANGEARLLARLAPHDQAARKWADLQQQLSLKVRRGRAVNLDPAALILDMIFKIEETARSTAAT</sequence>
<dbReference type="EMBL" id="MSPP01000001">
    <property type="protein sequence ID" value="OUD10431.1"/>
    <property type="molecule type" value="Genomic_DNA"/>
</dbReference>
<dbReference type="AlphaFoldDB" id="A0A251X1I4"/>
<gene>
    <name evidence="1" type="ORF">BVC71_02710</name>
</gene>
<name>A0A251X1I4_9RHOB</name>
<dbReference type="PANTHER" id="PTHR11669:SF8">
    <property type="entry name" value="DNA POLYMERASE III SUBUNIT DELTA"/>
    <property type="match status" value="1"/>
</dbReference>
<reference evidence="1 2" key="1">
    <citation type="submission" date="2016-12" db="EMBL/GenBank/DDBJ databases">
        <title>The draft genome sequence of HSLHS2.</title>
        <authorList>
            <person name="Hu D."/>
            <person name="Wang L."/>
            <person name="Shao Z."/>
        </authorList>
    </citation>
    <scope>NUCLEOTIDE SEQUENCE [LARGE SCALE GENOMIC DNA]</scope>
    <source>
        <strain evidence="1">MCCC 1A06712</strain>
    </source>
</reference>
<accession>A0A251X1I4</accession>